<comment type="subcellular location">
    <subcellularLocation>
        <location evidence="1">Cell membrane</location>
        <topology evidence="1">Multi-pass membrane protein</topology>
    </subcellularLocation>
</comment>
<feature type="transmembrane region" description="Helical" evidence="6">
    <location>
        <begin position="141"/>
        <end position="160"/>
    </location>
</feature>
<accession>A0ABT8CR92</accession>
<organism evidence="7 8">
    <name type="scientific">Paenimyroides ceti</name>
    <dbReference type="NCBI Taxonomy" id="395087"/>
    <lineage>
        <taxon>Bacteria</taxon>
        <taxon>Pseudomonadati</taxon>
        <taxon>Bacteroidota</taxon>
        <taxon>Flavobacteriia</taxon>
        <taxon>Flavobacteriales</taxon>
        <taxon>Flavobacteriaceae</taxon>
        <taxon>Paenimyroides</taxon>
    </lineage>
</organism>
<protein>
    <submittedName>
        <fullName evidence="7">YihY/virulence factor BrkB family protein</fullName>
    </submittedName>
</protein>
<proteinExistence type="predicted"/>
<dbReference type="PANTHER" id="PTHR30213:SF1">
    <property type="entry name" value="INNER MEMBRANE PROTEIN YHJD"/>
    <property type="match status" value="1"/>
</dbReference>
<evidence type="ECO:0000256" key="1">
    <source>
        <dbReference type="ARBA" id="ARBA00004651"/>
    </source>
</evidence>
<feature type="transmembrane region" description="Helical" evidence="6">
    <location>
        <begin position="34"/>
        <end position="55"/>
    </location>
</feature>
<name>A0ABT8CR92_9FLAO</name>
<dbReference type="InterPro" id="IPR017039">
    <property type="entry name" value="Virul_fac_BrkB"/>
</dbReference>
<feature type="transmembrane region" description="Helical" evidence="6">
    <location>
        <begin position="246"/>
        <end position="271"/>
    </location>
</feature>
<dbReference type="EMBL" id="JAUFQU010000001">
    <property type="protein sequence ID" value="MDN3707028.1"/>
    <property type="molecule type" value="Genomic_DNA"/>
</dbReference>
<evidence type="ECO:0000313" key="7">
    <source>
        <dbReference type="EMBL" id="MDN3707028.1"/>
    </source>
</evidence>
<dbReference type="NCBIfam" id="TIGR00765">
    <property type="entry name" value="yihY_not_rbn"/>
    <property type="match status" value="1"/>
</dbReference>
<keyword evidence="8" id="KW-1185">Reference proteome</keyword>
<sequence>MKKFNLKKVFDLFKNTFMEFMDDNCVKFSAALSYYTIFAIPPLCILIISVTGYFFGEEAVSGELFDQINQLVGDAAAIQIQESIKNVQLSGASTLATYIGIITLLFGASGVFAEIQSSINFIWGLKAKPKKGLIRFLKNRLLSFSMIGSLGFVLLVSLILNSLIDSLYFQLTSLFKDTTVYFASAINSAFVFIVITILFITIFKTLPDGKIRWKDVIVGSGFTAILFMVGKWAIGLYLGNSSTTSLYGAAGSVLVILVWVYYSAIILYFGAEFTKVYAQMYGKSIEPNKYSVWIDKQITEVDEEITVEKKISQNDGENT</sequence>
<evidence type="ECO:0000256" key="3">
    <source>
        <dbReference type="ARBA" id="ARBA00022692"/>
    </source>
</evidence>
<evidence type="ECO:0000313" key="8">
    <source>
        <dbReference type="Proteomes" id="UP001242368"/>
    </source>
</evidence>
<dbReference type="Proteomes" id="UP001242368">
    <property type="component" value="Unassembled WGS sequence"/>
</dbReference>
<dbReference type="PIRSF" id="PIRSF035875">
    <property type="entry name" value="RNase_BN"/>
    <property type="match status" value="1"/>
</dbReference>
<dbReference type="Pfam" id="PF03631">
    <property type="entry name" value="Virul_fac_BrkB"/>
    <property type="match status" value="1"/>
</dbReference>
<evidence type="ECO:0000256" key="4">
    <source>
        <dbReference type="ARBA" id="ARBA00022989"/>
    </source>
</evidence>
<keyword evidence="3 6" id="KW-0812">Transmembrane</keyword>
<reference evidence="8" key="1">
    <citation type="journal article" date="2019" name="Int. J. Syst. Evol. Microbiol.">
        <title>The Global Catalogue of Microorganisms (GCM) 10K type strain sequencing project: providing services to taxonomists for standard genome sequencing and annotation.</title>
        <authorList>
            <consortium name="The Broad Institute Genomics Platform"/>
            <consortium name="The Broad Institute Genome Sequencing Center for Infectious Disease"/>
            <person name="Wu L."/>
            <person name="Ma J."/>
        </authorList>
    </citation>
    <scope>NUCLEOTIDE SEQUENCE [LARGE SCALE GENOMIC DNA]</scope>
    <source>
        <strain evidence="8">CECT 7184</strain>
    </source>
</reference>
<comment type="caution">
    <text evidence="7">The sequence shown here is derived from an EMBL/GenBank/DDBJ whole genome shotgun (WGS) entry which is preliminary data.</text>
</comment>
<feature type="transmembrane region" description="Helical" evidence="6">
    <location>
        <begin position="180"/>
        <end position="203"/>
    </location>
</feature>
<feature type="transmembrane region" description="Helical" evidence="6">
    <location>
        <begin position="95"/>
        <end position="121"/>
    </location>
</feature>
<dbReference type="RefSeq" id="WP_290363072.1">
    <property type="nucleotide sequence ID" value="NZ_JAUFQU010000001.1"/>
</dbReference>
<feature type="transmembrane region" description="Helical" evidence="6">
    <location>
        <begin position="215"/>
        <end position="234"/>
    </location>
</feature>
<keyword evidence="5 6" id="KW-0472">Membrane</keyword>
<evidence type="ECO:0000256" key="6">
    <source>
        <dbReference type="SAM" id="Phobius"/>
    </source>
</evidence>
<evidence type="ECO:0000256" key="2">
    <source>
        <dbReference type="ARBA" id="ARBA00022475"/>
    </source>
</evidence>
<gene>
    <name evidence="7" type="ORF">QW060_07755</name>
</gene>
<evidence type="ECO:0000256" key="5">
    <source>
        <dbReference type="ARBA" id="ARBA00023136"/>
    </source>
</evidence>
<keyword evidence="2" id="KW-1003">Cell membrane</keyword>
<dbReference type="PANTHER" id="PTHR30213">
    <property type="entry name" value="INNER MEMBRANE PROTEIN YHJD"/>
    <property type="match status" value="1"/>
</dbReference>
<keyword evidence="4 6" id="KW-1133">Transmembrane helix</keyword>